<dbReference type="SUPFAM" id="SSF161098">
    <property type="entry name" value="MetI-like"/>
    <property type="match status" value="1"/>
</dbReference>
<feature type="transmembrane region" description="Helical" evidence="7">
    <location>
        <begin position="271"/>
        <end position="293"/>
    </location>
</feature>
<feature type="transmembrane region" description="Helical" evidence="7">
    <location>
        <begin position="7"/>
        <end position="27"/>
    </location>
</feature>
<evidence type="ECO:0000313" key="9">
    <source>
        <dbReference type="EMBL" id="CEP77570.1"/>
    </source>
</evidence>
<dbReference type="KEGG" id="dtn:DTL3_0239"/>
<keyword evidence="6 7" id="KW-0472">Membrane</keyword>
<dbReference type="STRING" id="1006576.DTL3_0239"/>
<evidence type="ECO:0000313" key="10">
    <source>
        <dbReference type="Proteomes" id="UP000032809"/>
    </source>
</evidence>
<dbReference type="CDD" id="cd06261">
    <property type="entry name" value="TM_PBP2"/>
    <property type="match status" value="1"/>
</dbReference>
<dbReference type="EMBL" id="LN824141">
    <property type="protein sequence ID" value="CEP77570.1"/>
    <property type="molecule type" value="Genomic_DNA"/>
</dbReference>
<keyword evidence="3" id="KW-1003">Cell membrane</keyword>
<feature type="domain" description="ABC transmembrane type-1" evidence="8">
    <location>
        <begin position="121"/>
        <end position="336"/>
    </location>
</feature>
<dbReference type="Pfam" id="PF00528">
    <property type="entry name" value="BPD_transp_1"/>
    <property type="match status" value="1"/>
</dbReference>
<feature type="transmembrane region" description="Helical" evidence="7">
    <location>
        <begin position="165"/>
        <end position="189"/>
    </location>
</feature>
<evidence type="ECO:0000259" key="8">
    <source>
        <dbReference type="PROSITE" id="PS50928"/>
    </source>
</evidence>
<feature type="transmembrane region" description="Helical" evidence="7">
    <location>
        <begin position="209"/>
        <end position="231"/>
    </location>
</feature>
<dbReference type="AlphaFoldDB" id="A0A0C7NZY9"/>
<dbReference type="GO" id="GO:0055085">
    <property type="term" value="P:transmembrane transport"/>
    <property type="evidence" value="ECO:0007669"/>
    <property type="project" value="InterPro"/>
</dbReference>
<protein>
    <submittedName>
        <fullName evidence="9">ABC-type dipeptide/oligopeptide/nickel transport systems, permease components</fullName>
    </submittedName>
</protein>
<feature type="transmembrane region" description="Helical" evidence="7">
    <location>
        <begin position="125"/>
        <end position="144"/>
    </location>
</feature>
<evidence type="ECO:0000256" key="7">
    <source>
        <dbReference type="RuleBase" id="RU363032"/>
    </source>
</evidence>
<evidence type="ECO:0000256" key="4">
    <source>
        <dbReference type="ARBA" id="ARBA00022692"/>
    </source>
</evidence>
<keyword evidence="2 7" id="KW-0813">Transport</keyword>
<evidence type="ECO:0000256" key="6">
    <source>
        <dbReference type="ARBA" id="ARBA00023136"/>
    </source>
</evidence>
<evidence type="ECO:0000256" key="1">
    <source>
        <dbReference type="ARBA" id="ARBA00004651"/>
    </source>
</evidence>
<organism evidence="9 10">
    <name type="scientific">Defluviitoga tunisiensis</name>
    <dbReference type="NCBI Taxonomy" id="1006576"/>
    <lineage>
        <taxon>Bacteria</taxon>
        <taxon>Thermotogati</taxon>
        <taxon>Thermotogota</taxon>
        <taxon>Thermotogae</taxon>
        <taxon>Petrotogales</taxon>
        <taxon>Petrotogaceae</taxon>
        <taxon>Defluviitoga</taxon>
    </lineage>
</organism>
<dbReference type="PANTHER" id="PTHR30465:SF45">
    <property type="entry name" value="BINDING-PROTEIN-DEPENDENT TRANSPORT SYSTEMS INNER MEMBRANE COMPONENT"/>
    <property type="match status" value="1"/>
</dbReference>
<dbReference type="OrthoDB" id="9769919at2"/>
<evidence type="ECO:0000256" key="2">
    <source>
        <dbReference type="ARBA" id="ARBA00022448"/>
    </source>
</evidence>
<comment type="subcellular location">
    <subcellularLocation>
        <location evidence="1 7">Cell membrane</location>
        <topology evidence="1 7">Multi-pass membrane protein</topology>
    </subcellularLocation>
</comment>
<gene>
    <name evidence="9" type="primary">dppB1</name>
    <name evidence="9" type="ORF">DTL3_0239</name>
</gene>
<evidence type="ECO:0000256" key="3">
    <source>
        <dbReference type="ARBA" id="ARBA00022475"/>
    </source>
</evidence>
<keyword evidence="10" id="KW-1185">Reference proteome</keyword>
<reference evidence="10" key="1">
    <citation type="submission" date="2014-11" db="EMBL/GenBank/DDBJ databases">
        <authorList>
            <person name="Wibberg D."/>
        </authorList>
    </citation>
    <scope>NUCLEOTIDE SEQUENCE [LARGE SCALE GENOMIC DNA]</scope>
    <source>
        <strain evidence="10">L3</strain>
    </source>
</reference>
<dbReference type="PROSITE" id="PS50928">
    <property type="entry name" value="ABC_TM1"/>
    <property type="match status" value="1"/>
</dbReference>
<dbReference type="Gene3D" id="1.10.3720.10">
    <property type="entry name" value="MetI-like"/>
    <property type="match status" value="1"/>
</dbReference>
<evidence type="ECO:0000256" key="5">
    <source>
        <dbReference type="ARBA" id="ARBA00022989"/>
    </source>
</evidence>
<dbReference type="RefSeq" id="WP_045087173.1">
    <property type="nucleotide sequence ID" value="NZ_LN824141.1"/>
</dbReference>
<name>A0A0C7NZY9_DEFTU</name>
<feature type="transmembrane region" description="Helical" evidence="7">
    <location>
        <begin position="313"/>
        <end position="339"/>
    </location>
</feature>
<dbReference type="InterPro" id="IPR000515">
    <property type="entry name" value="MetI-like"/>
</dbReference>
<dbReference type="HOGENOM" id="CLU_036879_1_0_0"/>
<keyword evidence="4 7" id="KW-0812">Transmembrane</keyword>
<dbReference type="PANTHER" id="PTHR30465">
    <property type="entry name" value="INNER MEMBRANE ABC TRANSPORTER"/>
    <property type="match status" value="1"/>
</dbReference>
<keyword evidence="5 7" id="KW-1133">Transmembrane helix</keyword>
<dbReference type="Proteomes" id="UP000032809">
    <property type="component" value="Chromosome I"/>
</dbReference>
<dbReference type="GO" id="GO:0005886">
    <property type="term" value="C:plasma membrane"/>
    <property type="evidence" value="ECO:0007669"/>
    <property type="project" value="UniProtKB-SubCell"/>
</dbReference>
<sequence>MYWRYAIKRILMGIIIYVIIIFIYSFLFNTVMEETLNGQIIEQVNGEMVKISQVGTDPDYLLEYRERRIRELRDIYHLDDPLLSRVFWRAIDTLTFNYGRSTIMRSFKGETDVIKIVLERIPNTLMLFTTSIILDILIGVWLGIKKAQRAGKFLDKSTSIITMTVYGLPSWWFGMVMIMIFAFMIPIFPSGGISSVPPPETFFAKLVDLLYHMALPVITLVFIGFWGRAYLTRNIVLGNLQEDFIMSARARGIPERSVLYGHALRTSAPPILTMSLLSLLASFSGALVFEGIFSWPGMGNLYWAAVQQNDIPVLLGNLSITTLIYISGIVLLDLIYGFLDPRIKVGGKA</sequence>
<accession>A0A0C7NZY9</accession>
<proteinExistence type="inferred from homology"/>
<comment type="similarity">
    <text evidence="7">Belongs to the binding-protein-dependent transport system permease family.</text>
</comment>
<dbReference type="InterPro" id="IPR035906">
    <property type="entry name" value="MetI-like_sf"/>
</dbReference>